<dbReference type="InterPro" id="IPR020843">
    <property type="entry name" value="ER"/>
</dbReference>
<dbReference type="InterPro" id="IPR011032">
    <property type="entry name" value="GroES-like_sf"/>
</dbReference>
<dbReference type="SUPFAM" id="SSF51735">
    <property type="entry name" value="NAD(P)-binding Rossmann-fold domains"/>
    <property type="match status" value="1"/>
</dbReference>
<dbReference type="InterPro" id="IPR013149">
    <property type="entry name" value="ADH-like_C"/>
</dbReference>
<organism evidence="3 4">
    <name type="scientific">Serendipita vermifera MAFF 305830</name>
    <dbReference type="NCBI Taxonomy" id="933852"/>
    <lineage>
        <taxon>Eukaryota</taxon>
        <taxon>Fungi</taxon>
        <taxon>Dikarya</taxon>
        <taxon>Basidiomycota</taxon>
        <taxon>Agaricomycotina</taxon>
        <taxon>Agaricomycetes</taxon>
        <taxon>Sebacinales</taxon>
        <taxon>Serendipitaceae</taxon>
        <taxon>Serendipita</taxon>
    </lineage>
</organism>
<evidence type="ECO:0000313" key="3">
    <source>
        <dbReference type="EMBL" id="KIM26115.1"/>
    </source>
</evidence>
<dbReference type="SMART" id="SM00829">
    <property type="entry name" value="PKS_ER"/>
    <property type="match status" value="1"/>
</dbReference>
<protein>
    <recommendedName>
        <fullName evidence="2">Enoyl reductase (ER) domain-containing protein</fullName>
    </recommendedName>
</protein>
<gene>
    <name evidence="3" type="ORF">M408DRAFT_330709</name>
</gene>
<dbReference type="InterPro" id="IPR041694">
    <property type="entry name" value="ADH_N_2"/>
</dbReference>
<dbReference type="OrthoDB" id="809632at2759"/>
<evidence type="ECO:0000256" key="1">
    <source>
        <dbReference type="ARBA" id="ARBA00023002"/>
    </source>
</evidence>
<dbReference type="Pfam" id="PF00107">
    <property type="entry name" value="ADH_zinc_N"/>
    <property type="match status" value="1"/>
</dbReference>
<dbReference type="Pfam" id="PF16884">
    <property type="entry name" value="ADH_N_2"/>
    <property type="match status" value="1"/>
</dbReference>
<accession>A0A0C3ANI8</accession>
<dbReference type="HOGENOM" id="CLU_026673_29_2_1"/>
<sequence length="352" mass="37853">MSSQIPANYTRIILNERPKKGPITETTFKTEELSTEELKQSMGAGDVLVRVDYVSLDPAMRGWLNDARSYVEPVKVGAIMRAGGIGTVLAVGKDVQKVKVGDSVNAMLGWTEFAVLPEKSVAVLKVPSGAVPLDFLGVLGMTGITAYYGLLEIGQLKAGETLVVSGAAGATGSVACQMGKLLGAKVIAIAGADDKCKWLEEDLGVDKALNYKSPTFKKDFQSAVGYLDVYFDNVGGEILDLCLTRLNKNARIALCGAISAYNSPSPHGLQNYLTLIAQSASIRGFIITDYAPHYDEARAKLGEWLGQGKLKRKFHIQQGIKDAPKHLNELYEGKNTGKMVVKVSPQAEDARL</sequence>
<dbReference type="GO" id="GO:0016628">
    <property type="term" value="F:oxidoreductase activity, acting on the CH-CH group of donors, NAD or NADP as acceptor"/>
    <property type="evidence" value="ECO:0007669"/>
    <property type="project" value="InterPro"/>
</dbReference>
<dbReference type="FunFam" id="3.40.50.720:FF:000121">
    <property type="entry name" value="Prostaglandin reductase 2"/>
    <property type="match status" value="1"/>
</dbReference>
<dbReference type="Gene3D" id="3.90.180.10">
    <property type="entry name" value="Medium-chain alcohol dehydrogenases, catalytic domain"/>
    <property type="match status" value="1"/>
</dbReference>
<proteinExistence type="predicted"/>
<dbReference type="EMBL" id="KN824308">
    <property type="protein sequence ID" value="KIM26115.1"/>
    <property type="molecule type" value="Genomic_DNA"/>
</dbReference>
<reference evidence="4" key="2">
    <citation type="submission" date="2015-01" db="EMBL/GenBank/DDBJ databases">
        <title>Evolutionary Origins and Diversification of the Mycorrhizal Mutualists.</title>
        <authorList>
            <consortium name="DOE Joint Genome Institute"/>
            <consortium name="Mycorrhizal Genomics Consortium"/>
            <person name="Kohler A."/>
            <person name="Kuo A."/>
            <person name="Nagy L.G."/>
            <person name="Floudas D."/>
            <person name="Copeland A."/>
            <person name="Barry K.W."/>
            <person name="Cichocki N."/>
            <person name="Veneault-Fourrey C."/>
            <person name="LaButti K."/>
            <person name="Lindquist E.A."/>
            <person name="Lipzen A."/>
            <person name="Lundell T."/>
            <person name="Morin E."/>
            <person name="Murat C."/>
            <person name="Riley R."/>
            <person name="Ohm R."/>
            <person name="Sun H."/>
            <person name="Tunlid A."/>
            <person name="Henrissat B."/>
            <person name="Grigoriev I.V."/>
            <person name="Hibbett D.S."/>
            <person name="Martin F."/>
        </authorList>
    </citation>
    <scope>NUCLEOTIDE SEQUENCE [LARGE SCALE GENOMIC DNA]</scope>
    <source>
        <strain evidence="4">MAFF 305830</strain>
    </source>
</reference>
<dbReference type="SUPFAM" id="SSF50129">
    <property type="entry name" value="GroES-like"/>
    <property type="match status" value="1"/>
</dbReference>
<feature type="domain" description="Enoyl reductase (ER)" evidence="2">
    <location>
        <begin position="26"/>
        <end position="341"/>
    </location>
</feature>
<evidence type="ECO:0000313" key="4">
    <source>
        <dbReference type="Proteomes" id="UP000054097"/>
    </source>
</evidence>
<dbReference type="Proteomes" id="UP000054097">
    <property type="component" value="Unassembled WGS sequence"/>
</dbReference>
<keyword evidence="4" id="KW-1185">Reference proteome</keyword>
<reference evidence="3 4" key="1">
    <citation type="submission" date="2014-04" db="EMBL/GenBank/DDBJ databases">
        <authorList>
            <consortium name="DOE Joint Genome Institute"/>
            <person name="Kuo A."/>
            <person name="Zuccaro A."/>
            <person name="Kohler A."/>
            <person name="Nagy L.G."/>
            <person name="Floudas D."/>
            <person name="Copeland A."/>
            <person name="Barry K.W."/>
            <person name="Cichocki N."/>
            <person name="Veneault-Fourrey C."/>
            <person name="LaButti K."/>
            <person name="Lindquist E.A."/>
            <person name="Lipzen A."/>
            <person name="Lundell T."/>
            <person name="Morin E."/>
            <person name="Murat C."/>
            <person name="Sun H."/>
            <person name="Tunlid A."/>
            <person name="Henrissat B."/>
            <person name="Grigoriev I.V."/>
            <person name="Hibbett D.S."/>
            <person name="Martin F."/>
            <person name="Nordberg H.P."/>
            <person name="Cantor M.N."/>
            <person name="Hua S.X."/>
        </authorList>
    </citation>
    <scope>NUCLEOTIDE SEQUENCE [LARGE SCALE GENOMIC DNA]</scope>
    <source>
        <strain evidence="3 4">MAFF 305830</strain>
    </source>
</reference>
<dbReference type="STRING" id="933852.A0A0C3ANI8"/>
<dbReference type="InterPro" id="IPR045010">
    <property type="entry name" value="MDR_fam"/>
</dbReference>
<dbReference type="AlphaFoldDB" id="A0A0C3ANI8"/>
<evidence type="ECO:0000259" key="2">
    <source>
        <dbReference type="SMART" id="SM00829"/>
    </source>
</evidence>
<dbReference type="CDD" id="cd05288">
    <property type="entry name" value="PGDH"/>
    <property type="match status" value="1"/>
</dbReference>
<dbReference type="PANTHER" id="PTHR43205:SF42">
    <property type="entry name" value="ALCOHOL DEHYDROGENASE, ZINC-CONTAINING (AFU_ORTHOLOGUE AFUA_7G04530)"/>
    <property type="match status" value="1"/>
</dbReference>
<keyword evidence="1" id="KW-0560">Oxidoreductase</keyword>
<dbReference type="InterPro" id="IPR036291">
    <property type="entry name" value="NAD(P)-bd_dom_sf"/>
</dbReference>
<name>A0A0C3ANI8_SERVB</name>
<dbReference type="PANTHER" id="PTHR43205">
    <property type="entry name" value="PROSTAGLANDIN REDUCTASE"/>
    <property type="match status" value="1"/>
</dbReference>
<dbReference type="Gene3D" id="3.40.50.720">
    <property type="entry name" value="NAD(P)-binding Rossmann-like Domain"/>
    <property type="match status" value="1"/>
</dbReference>